<dbReference type="InterPro" id="IPR025217">
    <property type="entry name" value="DUF3944"/>
</dbReference>
<evidence type="ECO:0000313" key="4">
    <source>
        <dbReference type="EMBL" id="EQD97730.1"/>
    </source>
</evidence>
<gene>
    <name evidence="4" type="ORF">L931_07185</name>
</gene>
<evidence type="ECO:0000313" key="5">
    <source>
        <dbReference type="Proteomes" id="UP000015645"/>
    </source>
</evidence>
<reference evidence="4 5" key="1">
    <citation type="journal article" date="2013" name="Genome Announc.">
        <title>Draft Genome Sequences of Helicobacter pylori Strains Isolated from Regions of Low and High Gastric Cancer Risk in Colombia.</title>
        <authorList>
            <person name="Sheh A."/>
            <person name="Piazuelo M.B."/>
            <person name="Wilson K.T."/>
            <person name="Correa P."/>
            <person name="Fox J.G."/>
        </authorList>
    </citation>
    <scope>NUCLEOTIDE SEQUENCE [LARGE SCALE GENOMIC DNA]</scope>
    <source>
        <strain evidence="4 5">PZ5024</strain>
    </source>
</reference>
<comment type="similarity">
    <text evidence="1">Belongs to the UPF0174 family.</text>
</comment>
<evidence type="ECO:0000256" key="1">
    <source>
        <dbReference type="ARBA" id="ARBA00006436"/>
    </source>
</evidence>
<comment type="caution">
    <text evidence="4">The sequence shown here is derived from an EMBL/GenBank/DDBJ whole genome shotgun (WGS) entry which is preliminary data.</text>
</comment>
<organism evidence="4 5">
    <name type="scientific">Helicobacter pylori PZ5024</name>
    <dbReference type="NCBI Taxonomy" id="1337391"/>
    <lineage>
        <taxon>Bacteria</taxon>
        <taxon>Pseudomonadati</taxon>
        <taxon>Campylobacterota</taxon>
        <taxon>Epsilonproteobacteria</taxon>
        <taxon>Campylobacterales</taxon>
        <taxon>Helicobacteraceae</taxon>
        <taxon>Helicobacter</taxon>
    </lineage>
</organism>
<proteinExistence type="inferred from homology"/>
<accession>T2SZJ9</accession>
<evidence type="ECO:0000259" key="2">
    <source>
        <dbReference type="Pfam" id="PF03981"/>
    </source>
</evidence>
<dbReference type="AlphaFoldDB" id="T2SZJ9"/>
<sequence>MSGRSKIKGIAWHTNSDLEFLNHLSSNDLKDLFDVLVYDKDGEKRFTEGLTLSEEYKRHGNDYAKYAERIAEELQHYGANSFASALRGTGVLYREILCEVCNKLKVNYNKKSDTTLIEENMLSSILQKSLEKMSDEEIRELCDELGVKNTNKLGKQALSTAALTLFRMGGFKSYQLALIVANAVIKAIFQRGLSLGANAALTRGLSILTGPVGWIITGVWTAIDIAGPAYRVTIPACIVVTTLRLKAQANEIKNIL</sequence>
<evidence type="ECO:0000259" key="3">
    <source>
        <dbReference type="Pfam" id="PF13099"/>
    </source>
</evidence>
<feature type="domain" description="Ubiquinol-cytochrome c chaperone" evidence="2">
    <location>
        <begin position="64"/>
        <end position="235"/>
    </location>
</feature>
<dbReference type="Proteomes" id="UP000015645">
    <property type="component" value="Unassembled WGS sequence"/>
</dbReference>
<feature type="domain" description="DUF3944" evidence="3">
    <location>
        <begin position="16"/>
        <end position="46"/>
    </location>
</feature>
<dbReference type="Pfam" id="PF03981">
    <property type="entry name" value="Ubiq_cyt_C_chap"/>
    <property type="match status" value="1"/>
</dbReference>
<dbReference type="Pfam" id="PF13099">
    <property type="entry name" value="DUF3944"/>
    <property type="match status" value="1"/>
</dbReference>
<dbReference type="InterPro" id="IPR021150">
    <property type="entry name" value="Ubiq_cyt_c_chap"/>
</dbReference>
<dbReference type="PATRIC" id="fig|1337391.3.peg.828"/>
<dbReference type="EMBL" id="ASYS01000170">
    <property type="protein sequence ID" value="EQD97730.1"/>
    <property type="molecule type" value="Genomic_DNA"/>
</dbReference>
<name>T2SZJ9_HELPX</name>
<protein>
    <submittedName>
        <fullName evidence="4">Uncharacterized protein</fullName>
    </submittedName>
</protein>